<comment type="caution">
    <text evidence="1">The sequence shown here is derived from an EMBL/GenBank/DDBJ whole genome shotgun (WGS) entry which is preliminary data.</text>
</comment>
<dbReference type="Proteomes" id="UP001596022">
    <property type="component" value="Unassembled WGS sequence"/>
</dbReference>
<evidence type="ECO:0000313" key="2">
    <source>
        <dbReference type="Proteomes" id="UP001596022"/>
    </source>
</evidence>
<reference evidence="2" key="1">
    <citation type="journal article" date="2019" name="Int. J. Syst. Evol. Microbiol.">
        <title>The Global Catalogue of Microorganisms (GCM) 10K type strain sequencing project: providing services to taxonomists for standard genome sequencing and annotation.</title>
        <authorList>
            <consortium name="The Broad Institute Genomics Platform"/>
            <consortium name="The Broad Institute Genome Sequencing Center for Infectious Disease"/>
            <person name="Wu L."/>
            <person name="Ma J."/>
        </authorList>
    </citation>
    <scope>NUCLEOTIDE SEQUENCE [LARGE SCALE GENOMIC DNA]</scope>
    <source>
        <strain evidence="2">CGMCC 1.16306</strain>
    </source>
</reference>
<name>A0ABV9GS80_9BACL</name>
<keyword evidence="2" id="KW-1185">Reference proteome</keyword>
<gene>
    <name evidence="1" type="ORF">ACFO4N_15440</name>
</gene>
<accession>A0ABV9GS80</accession>
<organism evidence="1 2">
    <name type="scientific">Camelliibacillus cellulosilyticus</name>
    <dbReference type="NCBI Taxonomy" id="2174486"/>
    <lineage>
        <taxon>Bacteria</taxon>
        <taxon>Bacillati</taxon>
        <taxon>Bacillota</taxon>
        <taxon>Bacilli</taxon>
        <taxon>Bacillales</taxon>
        <taxon>Sporolactobacillaceae</taxon>
        <taxon>Camelliibacillus</taxon>
    </lineage>
</organism>
<sequence length="75" mass="8510">MFIERAAVSRKLSKPGNKTAGIWLPPIVRSRERNELNEARNELNEDRCALTDNHVSSSDNVALIDNSGYPSWNER</sequence>
<dbReference type="EMBL" id="JBHSFW010000016">
    <property type="protein sequence ID" value="MFC4620106.1"/>
    <property type="molecule type" value="Genomic_DNA"/>
</dbReference>
<protein>
    <submittedName>
        <fullName evidence="1">Uncharacterized protein</fullName>
    </submittedName>
</protein>
<proteinExistence type="predicted"/>
<evidence type="ECO:0000313" key="1">
    <source>
        <dbReference type="EMBL" id="MFC4620106.1"/>
    </source>
</evidence>